<dbReference type="PANTHER" id="PTHR46401:SF2">
    <property type="entry name" value="GLYCOSYLTRANSFERASE WBBK-RELATED"/>
    <property type="match status" value="1"/>
</dbReference>
<dbReference type="PANTHER" id="PTHR46401">
    <property type="entry name" value="GLYCOSYLTRANSFERASE WBBK-RELATED"/>
    <property type="match status" value="1"/>
</dbReference>
<dbReference type="Proteomes" id="UP001056648">
    <property type="component" value="Chromosome 2"/>
</dbReference>
<gene>
    <name evidence="3" type="ORF">HLB16_00575</name>
    <name evidence="4" type="ORF">NDR89_22250</name>
</gene>
<evidence type="ECO:0000313" key="5">
    <source>
        <dbReference type="Proteomes" id="UP000542973"/>
    </source>
</evidence>
<dbReference type="EMBL" id="JABEMD010000001">
    <property type="protein sequence ID" value="NNH09375.1"/>
    <property type="molecule type" value="Genomic_DNA"/>
</dbReference>
<dbReference type="AlphaFoldDB" id="A0A6N1BGY2"/>
<dbReference type="Pfam" id="PF13439">
    <property type="entry name" value="Glyco_transf_4"/>
    <property type="match status" value="1"/>
</dbReference>
<dbReference type="GeneID" id="70689513"/>
<keyword evidence="6" id="KW-1185">Reference proteome</keyword>
<keyword evidence="1 3" id="KW-0808">Transferase</keyword>
<evidence type="ECO:0000313" key="3">
    <source>
        <dbReference type="EMBL" id="NNH09375.1"/>
    </source>
</evidence>
<reference evidence="4" key="2">
    <citation type="submission" date="2022-06" db="EMBL/GenBank/DDBJ databases">
        <title>Complete genome sequence and characterization of Cupriavidus gilardii QJ1 isolated from contaminating cells.</title>
        <authorList>
            <person name="Qi J."/>
        </authorList>
    </citation>
    <scope>NUCLEOTIDE SEQUENCE</scope>
    <source>
        <strain evidence="4">QJ1</strain>
    </source>
</reference>
<feature type="domain" description="Glycosyltransferase subfamily 4-like N-terminal" evidence="2">
    <location>
        <begin position="14"/>
        <end position="167"/>
    </location>
</feature>
<dbReference type="Gene3D" id="3.40.50.2000">
    <property type="entry name" value="Glycogen Phosphorylase B"/>
    <property type="match status" value="2"/>
</dbReference>
<sequence length="347" mass="37921">MKIGISCNRFGKGGGFERYALDLARGLIARGERPAVFARRFDTDIPEYGQVDRHLVRVRWLPGKMRDTAFSWGMRDAHRHCDLLIGCNRVVGADLAVCGGTHRGYLRASGRASTFWDRRQIELESRHYAAARCVVAHSQMMADELAELYGVPEDRLALLYPPVDIARFRPIDDAARAALRQRFGFGDTPVFLFPSSDHSRKGLDVLARALADSGLDATLAVAGRPVGKSLPGVRELGYCANMAELYAAADFTVLASSYEPFGLVGIESVLCGTPVLLADNIACLEVMDDAVARRFPRTDVAAIAAAMREAVAWSKDGGARIAEPRRHLRYNPEPAAHLDALLRLGGA</sequence>
<accession>A0A6N1BGY2</accession>
<dbReference type="RefSeq" id="WP_151022068.1">
    <property type="nucleotide sequence ID" value="NZ_BAAAEB010000007.1"/>
</dbReference>
<dbReference type="SUPFAM" id="SSF53756">
    <property type="entry name" value="UDP-Glycosyltransferase/glycogen phosphorylase"/>
    <property type="match status" value="1"/>
</dbReference>
<proteinExistence type="predicted"/>
<evidence type="ECO:0000259" key="2">
    <source>
        <dbReference type="Pfam" id="PF13439"/>
    </source>
</evidence>
<evidence type="ECO:0000313" key="4">
    <source>
        <dbReference type="EMBL" id="USE79330.1"/>
    </source>
</evidence>
<reference evidence="3 5" key="1">
    <citation type="submission" date="2020-05" db="EMBL/GenBank/DDBJ databases">
        <title>MicrobeNet Type strains.</title>
        <authorList>
            <person name="Nicholson A.C."/>
        </authorList>
    </citation>
    <scope>NUCLEOTIDE SEQUENCE [LARGE SCALE GENOMIC DNA]</scope>
    <source>
        <strain evidence="3 5">ATCC 700815</strain>
    </source>
</reference>
<dbReference type="GO" id="GO:0009103">
    <property type="term" value="P:lipopolysaccharide biosynthetic process"/>
    <property type="evidence" value="ECO:0007669"/>
    <property type="project" value="TreeGrafter"/>
</dbReference>
<protein>
    <submittedName>
        <fullName evidence="3">Glycosyltransferase family 4 protein</fullName>
    </submittedName>
</protein>
<evidence type="ECO:0000256" key="1">
    <source>
        <dbReference type="ARBA" id="ARBA00022679"/>
    </source>
</evidence>
<dbReference type="InterPro" id="IPR028098">
    <property type="entry name" value="Glyco_trans_4-like_N"/>
</dbReference>
<dbReference type="CDD" id="cd03801">
    <property type="entry name" value="GT4_PimA-like"/>
    <property type="match status" value="1"/>
</dbReference>
<dbReference type="Proteomes" id="UP000542973">
    <property type="component" value="Unassembled WGS sequence"/>
</dbReference>
<name>A0A6N1BGY2_9BURK</name>
<evidence type="ECO:0000313" key="6">
    <source>
        <dbReference type="Proteomes" id="UP001056648"/>
    </source>
</evidence>
<dbReference type="GO" id="GO:0016757">
    <property type="term" value="F:glycosyltransferase activity"/>
    <property type="evidence" value="ECO:0007669"/>
    <property type="project" value="TreeGrafter"/>
</dbReference>
<dbReference type="EMBL" id="CP098736">
    <property type="protein sequence ID" value="USE79330.1"/>
    <property type="molecule type" value="Genomic_DNA"/>
</dbReference>
<organism evidence="3 5">
    <name type="scientific">Cupriavidus gilardii</name>
    <dbReference type="NCBI Taxonomy" id="82541"/>
    <lineage>
        <taxon>Bacteria</taxon>
        <taxon>Pseudomonadati</taxon>
        <taxon>Pseudomonadota</taxon>
        <taxon>Betaproteobacteria</taxon>
        <taxon>Burkholderiales</taxon>
        <taxon>Burkholderiaceae</taxon>
        <taxon>Cupriavidus</taxon>
    </lineage>
</organism>
<dbReference type="Pfam" id="PF13692">
    <property type="entry name" value="Glyco_trans_1_4"/>
    <property type="match status" value="1"/>
</dbReference>